<reference evidence="19 20" key="1">
    <citation type="submission" date="2024-09" db="EMBL/GenBank/DDBJ databases">
        <title>Rethinking Asexuality: The Enigmatic Case of Functional Sexual Genes in Lepraria (Stereocaulaceae).</title>
        <authorList>
            <person name="Doellman M."/>
            <person name="Sun Y."/>
            <person name="Barcenas-Pena A."/>
            <person name="Lumbsch H.T."/>
            <person name="Grewe F."/>
        </authorList>
    </citation>
    <scope>NUCLEOTIDE SEQUENCE [LARGE SCALE GENOMIC DNA]</scope>
    <source>
        <strain evidence="19 20">Mercado 3170</strain>
    </source>
</reference>
<keyword evidence="20" id="KW-1185">Reference proteome</keyword>
<dbReference type="PANTHER" id="PTHR10903">
    <property type="entry name" value="GTPASE, IMAP FAMILY MEMBER-RELATED"/>
    <property type="match status" value="1"/>
</dbReference>
<sequence>MSPIQPTQDVLSMILVMGVTGAGKSFFINKLADEDVAKTGGDLKSCTAECQAIPVNVGRSKGLLIDTPGFDDSSRTDSDILTEISRILAAQYAAGVSLKGVIYLHRITDVRYQGSSVKTLNIFKKICGQLALKNVLLVTTRWNEVDEAVGASREKELRETFWAYMLSNGSTMTRFYGNRDSAIGIASQLMSKQNIVLELQRELVDEGKTLQQTVAGAFVNEDILDMKAQYEKELRDLENLRQTLQENDRAMKRRIQQDWAREQQRLSTAREDEERLRRDIAAEVRQEIEQKTKEKKSSGAWKMIPLLPSLLGIIEMFVGIPPGSTNLLTSWFSDSGIVESVSDFFSNF</sequence>
<dbReference type="Pfam" id="PF04548">
    <property type="entry name" value="AIG1"/>
    <property type="match status" value="1"/>
</dbReference>
<evidence type="ECO:0000256" key="4">
    <source>
        <dbReference type="ARBA" id="ARBA00022528"/>
    </source>
</evidence>
<dbReference type="InterPro" id="IPR006703">
    <property type="entry name" value="G_AIG1"/>
</dbReference>
<comment type="cofactor">
    <cofactor evidence="1">
        <name>Mg(2+)</name>
        <dbReference type="ChEBI" id="CHEBI:18420"/>
    </cofactor>
</comment>
<evidence type="ECO:0000256" key="3">
    <source>
        <dbReference type="ARBA" id="ARBA00022448"/>
    </source>
</evidence>
<keyword evidence="7" id="KW-0479">Metal-binding</keyword>
<evidence type="ECO:0000313" key="20">
    <source>
        <dbReference type="Proteomes" id="UP001590950"/>
    </source>
</evidence>
<organism evidence="19 20">
    <name type="scientific">Stereocaulon virgatum</name>
    <dbReference type="NCBI Taxonomy" id="373712"/>
    <lineage>
        <taxon>Eukaryota</taxon>
        <taxon>Fungi</taxon>
        <taxon>Dikarya</taxon>
        <taxon>Ascomycota</taxon>
        <taxon>Pezizomycotina</taxon>
        <taxon>Lecanoromycetes</taxon>
        <taxon>OSLEUM clade</taxon>
        <taxon>Lecanoromycetidae</taxon>
        <taxon>Lecanorales</taxon>
        <taxon>Lecanorineae</taxon>
        <taxon>Stereocaulaceae</taxon>
        <taxon>Stereocaulon</taxon>
    </lineage>
</organism>
<name>A0ABR4AEC5_9LECA</name>
<dbReference type="InterPro" id="IPR045058">
    <property type="entry name" value="GIMA/IAN/Toc"/>
</dbReference>
<keyword evidence="12" id="KW-0653">Protein transport</keyword>
<comment type="subcellular location">
    <subcellularLocation>
        <location evidence="2">Membrane</location>
        <topology evidence="2">Single-pass membrane protein</topology>
    </subcellularLocation>
    <subcellularLocation>
        <location evidence="16">Plastid</location>
        <location evidence="16">Chloroplast outer membrane</location>
    </subcellularLocation>
</comment>
<evidence type="ECO:0000256" key="12">
    <source>
        <dbReference type="ARBA" id="ARBA00022927"/>
    </source>
</evidence>
<evidence type="ECO:0000256" key="15">
    <source>
        <dbReference type="ARBA" id="ARBA00023136"/>
    </source>
</evidence>
<feature type="domain" description="AIG1-type G" evidence="18">
    <location>
        <begin position="14"/>
        <end position="146"/>
    </location>
</feature>
<evidence type="ECO:0000313" key="19">
    <source>
        <dbReference type="EMBL" id="KAL2044187.1"/>
    </source>
</evidence>
<accession>A0ABR4AEC5</accession>
<dbReference type="PANTHER" id="PTHR10903:SF135">
    <property type="entry name" value="TRANSLOCASE OF CHLOROPLAST 120, CHLOROPLASTIC-RELATED"/>
    <property type="match status" value="1"/>
</dbReference>
<evidence type="ECO:0000256" key="14">
    <source>
        <dbReference type="ARBA" id="ARBA00023134"/>
    </source>
</evidence>
<evidence type="ECO:0000256" key="11">
    <source>
        <dbReference type="ARBA" id="ARBA00022842"/>
    </source>
</evidence>
<evidence type="ECO:0000256" key="1">
    <source>
        <dbReference type="ARBA" id="ARBA00001946"/>
    </source>
</evidence>
<evidence type="ECO:0000256" key="6">
    <source>
        <dbReference type="ARBA" id="ARBA00022692"/>
    </source>
</evidence>
<dbReference type="Proteomes" id="UP001590950">
    <property type="component" value="Unassembled WGS sequence"/>
</dbReference>
<dbReference type="Gene3D" id="3.40.50.300">
    <property type="entry name" value="P-loop containing nucleotide triphosphate hydrolases"/>
    <property type="match status" value="1"/>
</dbReference>
<keyword evidence="15" id="KW-0472">Membrane</keyword>
<evidence type="ECO:0000259" key="18">
    <source>
        <dbReference type="Pfam" id="PF04548"/>
    </source>
</evidence>
<keyword evidence="5" id="KW-0934">Plastid</keyword>
<dbReference type="EMBL" id="JBEFKJ010000009">
    <property type="protein sequence ID" value="KAL2044187.1"/>
    <property type="molecule type" value="Genomic_DNA"/>
</dbReference>
<evidence type="ECO:0000256" key="7">
    <source>
        <dbReference type="ARBA" id="ARBA00022723"/>
    </source>
</evidence>
<evidence type="ECO:0000256" key="5">
    <source>
        <dbReference type="ARBA" id="ARBA00022640"/>
    </source>
</evidence>
<gene>
    <name evidence="19" type="ORF">N7G274_002892</name>
</gene>
<keyword evidence="14" id="KW-0342">GTP-binding</keyword>
<proteinExistence type="predicted"/>
<keyword evidence="6" id="KW-0812">Transmembrane</keyword>
<evidence type="ECO:0000256" key="13">
    <source>
        <dbReference type="ARBA" id="ARBA00022989"/>
    </source>
</evidence>
<keyword evidence="8" id="KW-0547">Nucleotide-binding</keyword>
<comment type="caution">
    <text evidence="19">The sequence shown here is derived from an EMBL/GenBank/DDBJ whole genome shotgun (WGS) entry which is preliminary data.</text>
</comment>
<evidence type="ECO:0000256" key="17">
    <source>
        <dbReference type="SAM" id="Coils"/>
    </source>
</evidence>
<keyword evidence="4" id="KW-0150">Chloroplast</keyword>
<protein>
    <recommendedName>
        <fullName evidence="18">AIG1-type G domain-containing protein</fullName>
    </recommendedName>
</protein>
<keyword evidence="13" id="KW-1133">Transmembrane helix</keyword>
<keyword evidence="10" id="KW-1002">Plastid outer membrane</keyword>
<evidence type="ECO:0000256" key="8">
    <source>
        <dbReference type="ARBA" id="ARBA00022741"/>
    </source>
</evidence>
<evidence type="ECO:0000256" key="10">
    <source>
        <dbReference type="ARBA" id="ARBA00022805"/>
    </source>
</evidence>
<dbReference type="InterPro" id="IPR027417">
    <property type="entry name" value="P-loop_NTPase"/>
</dbReference>
<evidence type="ECO:0000256" key="16">
    <source>
        <dbReference type="ARBA" id="ARBA00024013"/>
    </source>
</evidence>
<dbReference type="SUPFAM" id="SSF52540">
    <property type="entry name" value="P-loop containing nucleoside triphosphate hydrolases"/>
    <property type="match status" value="1"/>
</dbReference>
<keyword evidence="11" id="KW-0460">Magnesium</keyword>
<keyword evidence="3" id="KW-0813">Transport</keyword>
<evidence type="ECO:0000256" key="2">
    <source>
        <dbReference type="ARBA" id="ARBA00004167"/>
    </source>
</evidence>
<feature type="coiled-coil region" evidence="17">
    <location>
        <begin position="220"/>
        <end position="254"/>
    </location>
</feature>
<keyword evidence="17" id="KW-0175">Coiled coil</keyword>
<evidence type="ECO:0000256" key="9">
    <source>
        <dbReference type="ARBA" id="ARBA00022801"/>
    </source>
</evidence>
<keyword evidence="9" id="KW-0378">Hydrolase</keyword>